<dbReference type="RefSeq" id="WP_344936568.1">
    <property type="nucleotide sequence ID" value="NZ_BAAAZR010000002.1"/>
</dbReference>
<dbReference type="InterPro" id="IPR001296">
    <property type="entry name" value="Glyco_trans_1"/>
</dbReference>
<comment type="caution">
    <text evidence="5">The sequence shown here is derived from an EMBL/GenBank/DDBJ whole genome shotgun (WGS) entry which is preliminary data.</text>
</comment>
<dbReference type="InterPro" id="IPR050194">
    <property type="entry name" value="Glycosyltransferase_grp1"/>
</dbReference>
<evidence type="ECO:0000313" key="5">
    <source>
        <dbReference type="EMBL" id="GAA3798836.1"/>
    </source>
</evidence>
<dbReference type="Proteomes" id="UP001500888">
    <property type="component" value="Unassembled WGS sequence"/>
</dbReference>
<feature type="domain" description="Glycosyltransferase subfamily 4-like N-terminal" evidence="4">
    <location>
        <begin position="36"/>
        <end position="173"/>
    </location>
</feature>
<dbReference type="Pfam" id="PF00534">
    <property type="entry name" value="Glycos_transf_1"/>
    <property type="match status" value="1"/>
</dbReference>
<evidence type="ECO:0000313" key="6">
    <source>
        <dbReference type="Proteomes" id="UP001500888"/>
    </source>
</evidence>
<dbReference type="SUPFAM" id="SSF53756">
    <property type="entry name" value="UDP-Glycosyltransferase/glycogen phosphorylase"/>
    <property type="match status" value="1"/>
</dbReference>
<keyword evidence="2" id="KW-0808">Transferase</keyword>
<gene>
    <name evidence="5" type="ORF">GCM10022226_17790</name>
</gene>
<keyword evidence="6" id="KW-1185">Reference proteome</keyword>
<evidence type="ECO:0000256" key="2">
    <source>
        <dbReference type="ARBA" id="ARBA00022679"/>
    </source>
</evidence>
<sequence length="378" mass="40804">MNPISVTLVGSSPWDRDLHAGDVNLRPALALAERLGGPYNVIVPAGGAGCGLTDLGPVRLYRAGGRNRPAFLRAARLVIDRGLPARADVLMSSDPLAAVSVELSRERRRTPHIFQVQGDVLDPGREYGSLLRRVTLGAVSRSAARRASAIRVVSQGLGDRARRWARGPVVYVPSRVDTRVFSPAPAGSPKPVHVVMVGSLCVRKNHAAVVRAWPAVVRAVPGARLVILGEGPARSELRALAAALGVERHVELRGQVTQDDIVSVLRQSRVLAHPSWSEGQPRAVLEAMACGLPVLCSDISSHREIVRPGYGRLLAPGSPHDWGEAIASLLTDQDRAHRMGLDARHHVCEHHDFEAMMDRFAEFVRDVTSGHPAKERVA</sequence>
<dbReference type="EMBL" id="BAAAZR010000002">
    <property type="protein sequence ID" value="GAA3798836.1"/>
    <property type="molecule type" value="Genomic_DNA"/>
</dbReference>
<proteinExistence type="predicted"/>
<dbReference type="CDD" id="cd03801">
    <property type="entry name" value="GT4_PimA-like"/>
    <property type="match status" value="1"/>
</dbReference>
<reference evidence="6" key="1">
    <citation type="journal article" date="2019" name="Int. J. Syst. Evol. Microbiol.">
        <title>The Global Catalogue of Microorganisms (GCM) 10K type strain sequencing project: providing services to taxonomists for standard genome sequencing and annotation.</title>
        <authorList>
            <consortium name="The Broad Institute Genomics Platform"/>
            <consortium name="The Broad Institute Genome Sequencing Center for Infectious Disease"/>
            <person name="Wu L."/>
            <person name="Ma J."/>
        </authorList>
    </citation>
    <scope>NUCLEOTIDE SEQUENCE [LARGE SCALE GENOMIC DNA]</scope>
    <source>
        <strain evidence="6">JCM 16908</strain>
    </source>
</reference>
<evidence type="ECO:0000259" key="4">
    <source>
        <dbReference type="Pfam" id="PF13579"/>
    </source>
</evidence>
<keyword evidence="1" id="KW-0328">Glycosyltransferase</keyword>
<dbReference type="InterPro" id="IPR028098">
    <property type="entry name" value="Glyco_trans_4-like_N"/>
</dbReference>
<evidence type="ECO:0000256" key="1">
    <source>
        <dbReference type="ARBA" id="ARBA00022676"/>
    </source>
</evidence>
<name>A0ABP7HUQ8_9ACTN</name>
<dbReference type="Pfam" id="PF13579">
    <property type="entry name" value="Glyco_trans_4_4"/>
    <property type="match status" value="1"/>
</dbReference>
<accession>A0ABP7HUQ8</accession>
<dbReference type="PANTHER" id="PTHR45947">
    <property type="entry name" value="SULFOQUINOVOSYL TRANSFERASE SQD2"/>
    <property type="match status" value="1"/>
</dbReference>
<dbReference type="PANTHER" id="PTHR45947:SF3">
    <property type="entry name" value="SULFOQUINOVOSYL TRANSFERASE SQD2"/>
    <property type="match status" value="1"/>
</dbReference>
<organism evidence="5 6">
    <name type="scientific">Sphaerisporangium flaviroseum</name>
    <dbReference type="NCBI Taxonomy" id="509199"/>
    <lineage>
        <taxon>Bacteria</taxon>
        <taxon>Bacillati</taxon>
        <taxon>Actinomycetota</taxon>
        <taxon>Actinomycetes</taxon>
        <taxon>Streptosporangiales</taxon>
        <taxon>Streptosporangiaceae</taxon>
        <taxon>Sphaerisporangium</taxon>
    </lineage>
</organism>
<protein>
    <submittedName>
        <fullName evidence="5">Glycosyltransferase</fullName>
    </submittedName>
</protein>
<feature type="domain" description="Glycosyl transferase family 1" evidence="3">
    <location>
        <begin position="190"/>
        <end position="345"/>
    </location>
</feature>
<evidence type="ECO:0000259" key="3">
    <source>
        <dbReference type="Pfam" id="PF00534"/>
    </source>
</evidence>
<dbReference type="Gene3D" id="3.40.50.2000">
    <property type="entry name" value="Glycogen Phosphorylase B"/>
    <property type="match status" value="2"/>
</dbReference>